<dbReference type="GO" id="GO:0004222">
    <property type="term" value="F:metalloendopeptidase activity"/>
    <property type="evidence" value="ECO:0007669"/>
    <property type="project" value="InterPro"/>
</dbReference>
<sequence length="216" mass="23715">MAAPLAKIGSSAWIRKYGPLTFVATDLSKSASVQPSTGPNWATPAFTKRMQSLGQARFRRGTWIRKTREHYLDLIAMTMAGMAAEEVFLGGHDDGVAGTDGSDLFEATKTAIALERSYGMGEKLASYGDFSRRPLEEIGHLDPELMARVDRILQEQLDQAKGILERHRSACMMLADELVARLELPGKEVLETLDQHSMGRDGSAMISALGFDKRTP</sequence>
<proteinExistence type="predicted"/>
<comment type="caution">
    <text evidence="2">The sequence shown here is derived from an EMBL/GenBank/DDBJ whole genome shotgun (WGS) entry which is preliminary data.</text>
</comment>
<dbReference type="GO" id="GO:0030163">
    <property type="term" value="P:protein catabolic process"/>
    <property type="evidence" value="ECO:0007669"/>
    <property type="project" value="TreeGrafter"/>
</dbReference>
<dbReference type="GO" id="GO:0004176">
    <property type="term" value="F:ATP-dependent peptidase activity"/>
    <property type="evidence" value="ECO:0007669"/>
    <property type="project" value="InterPro"/>
</dbReference>
<protein>
    <submittedName>
        <fullName evidence="2">Peptidase M41-like protein</fullName>
    </submittedName>
</protein>
<dbReference type="EMBL" id="SMBH01000004">
    <property type="protein sequence ID" value="TCU17001.1"/>
    <property type="molecule type" value="Genomic_DNA"/>
</dbReference>
<accession>A0A4R3Q752</accession>
<organism evidence="2 3">
    <name type="scientific">Rhizobium sullae</name>
    <name type="common">Rhizobium hedysari</name>
    <dbReference type="NCBI Taxonomy" id="50338"/>
    <lineage>
        <taxon>Bacteria</taxon>
        <taxon>Pseudomonadati</taxon>
        <taxon>Pseudomonadota</taxon>
        <taxon>Alphaproteobacteria</taxon>
        <taxon>Hyphomicrobiales</taxon>
        <taxon>Rhizobiaceae</taxon>
        <taxon>Rhizobium/Agrobacterium group</taxon>
        <taxon>Rhizobium</taxon>
    </lineage>
</organism>
<dbReference type="PANTHER" id="PTHR23076:SF97">
    <property type="entry name" value="ATP-DEPENDENT ZINC METALLOPROTEASE YME1L1"/>
    <property type="match status" value="1"/>
</dbReference>
<reference evidence="2 3" key="1">
    <citation type="submission" date="2019-03" db="EMBL/GenBank/DDBJ databases">
        <title>Genomic Encyclopedia of Type Strains, Phase IV (KMG-V): Genome sequencing to study the core and pangenomes of soil and plant-associated prokaryotes.</title>
        <authorList>
            <person name="Whitman W."/>
        </authorList>
    </citation>
    <scope>NUCLEOTIDE SEQUENCE [LARGE SCALE GENOMIC DNA]</scope>
    <source>
        <strain evidence="2 3">Hc14</strain>
    </source>
</reference>
<evidence type="ECO:0000313" key="2">
    <source>
        <dbReference type="EMBL" id="TCU17001.1"/>
    </source>
</evidence>
<name>A0A4R3Q752_RHISU</name>
<feature type="domain" description="Peptidase M41" evidence="1">
    <location>
        <begin position="65"/>
        <end position="189"/>
    </location>
</feature>
<dbReference type="InterPro" id="IPR000642">
    <property type="entry name" value="Peptidase_M41"/>
</dbReference>
<dbReference type="GO" id="GO:0005886">
    <property type="term" value="C:plasma membrane"/>
    <property type="evidence" value="ECO:0007669"/>
    <property type="project" value="TreeGrafter"/>
</dbReference>
<evidence type="ECO:0000313" key="3">
    <source>
        <dbReference type="Proteomes" id="UP000294576"/>
    </source>
</evidence>
<dbReference type="SUPFAM" id="SSF140990">
    <property type="entry name" value="FtsH protease domain-like"/>
    <property type="match status" value="1"/>
</dbReference>
<dbReference type="Gene3D" id="1.20.58.760">
    <property type="entry name" value="Peptidase M41"/>
    <property type="match status" value="1"/>
</dbReference>
<gene>
    <name evidence="2" type="ORF">EV132_10423</name>
</gene>
<dbReference type="InterPro" id="IPR037219">
    <property type="entry name" value="Peptidase_M41-like"/>
</dbReference>
<dbReference type="AlphaFoldDB" id="A0A4R3Q752"/>
<dbReference type="PANTHER" id="PTHR23076">
    <property type="entry name" value="METALLOPROTEASE M41 FTSH"/>
    <property type="match status" value="1"/>
</dbReference>
<dbReference type="Proteomes" id="UP000294576">
    <property type="component" value="Unassembled WGS sequence"/>
</dbReference>
<dbReference type="Pfam" id="PF01434">
    <property type="entry name" value="Peptidase_M41"/>
    <property type="match status" value="1"/>
</dbReference>
<dbReference type="GO" id="GO:0006508">
    <property type="term" value="P:proteolysis"/>
    <property type="evidence" value="ECO:0007669"/>
    <property type="project" value="InterPro"/>
</dbReference>
<dbReference type="GO" id="GO:0005524">
    <property type="term" value="F:ATP binding"/>
    <property type="evidence" value="ECO:0007669"/>
    <property type="project" value="InterPro"/>
</dbReference>
<evidence type="ECO:0000259" key="1">
    <source>
        <dbReference type="Pfam" id="PF01434"/>
    </source>
</evidence>